<organism evidence="2 3">
    <name type="scientific">Flavisolibacter ginsenosidimutans</name>
    <dbReference type="NCBI Taxonomy" id="661481"/>
    <lineage>
        <taxon>Bacteria</taxon>
        <taxon>Pseudomonadati</taxon>
        <taxon>Bacteroidota</taxon>
        <taxon>Chitinophagia</taxon>
        <taxon>Chitinophagales</taxon>
        <taxon>Chitinophagaceae</taxon>
        <taxon>Flavisolibacter</taxon>
    </lineage>
</organism>
<evidence type="ECO:0000313" key="3">
    <source>
        <dbReference type="Proteomes" id="UP000321204"/>
    </source>
</evidence>
<proteinExistence type="inferred from homology"/>
<dbReference type="RefSeq" id="WP_146790495.1">
    <property type="nucleotide sequence ID" value="NZ_BAABIO010000003.1"/>
</dbReference>
<protein>
    <submittedName>
        <fullName evidence="2">DUF47 domain-containing protein</fullName>
    </submittedName>
</protein>
<sequence>MNIFAKFLAPKNKVFYELFEKSADNVKQMGALLFQVVQEPDFDKRQSLISKMEDVEHANDELTHNLFTELGRNFITPFDREDIHYLASALDDVADFVFASAKKINFYRVNPNDIGLHKLAEIVVQSTGEVRKAVGELRNMKNMRVITDSLVKINSLENEADDIFDMSIERLFDTEPDAKEVIKKREIYQVLESATDKCEDAANVIESIIVKYA</sequence>
<dbReference type="AlphaFoldDB" id="A0A5B8UMJ7"/>
<dbReference type="Pfam" id="PF01865">
    <property type="entry name" value="PhoU_div"/>
    <property type="match status" value="1"/>
</dbReference>
<evidence type="ECO:0000313" key="2">
    <source>
        <dbReference type="EMBL" id="QEC57798.1"/>
    </source>
</evidence>
<gene>
    <name evidence="2" type="ORF">FSB75_18445</name>
</gene>
<dbReference type="KEGG" id="fgg:FSB75_18445"/>
<dbReference type="InterPro" id="IPR018445">
    <property type="entry name" value="Put_Phosphate_transp_reg"/>
</dbReference>
<dbReference type="EMBL" id="CP042433">
    <property type="protein sequence ID" value="QEC57798.1"/>
    <property type="molecule type" value="Genomic_DNA"/>
</dbReference>
<dbReference type="PANTHER" id="PTHR37298:SF1">
    <property type="entry name" value="UPF0111 PROTEIN YKAA"/>
    <property type="match status" value="1"/>
</dbReference>
<evidence type="ECO:0000256" key="1">
    <source>
        <dbReference type="ARBA" id="ARBA00008591"/>
    </source>
</evidence>
<reference evidence="2 3" key="1">
    <citation type="journal article" date="2015" name="Int. J. Syst. Evol. Microbiol.">
        <title>Flavisolibacter ginsenosidimutans sp. nov., with ginsenoside-converting activity isolated from soil used for cultivating ginseng.</title>
        <authorList>
            <person name="Zhao Y."/>
            <person name="Liu Q."/>
            <person name="Kang M.S."/>
            <person name="Jin F."/>
            <person name="Yu H."/>
            <person name="Im W.T."/>
        </authorList>
    </citation>
    <scope>NUCLEOTIDE SEQUENCE [LARGE SCALE GENOMIC DNA]</scope>
    <source>
        <strain evidence="2 3">Gsoil 636</strain>
    </source>
</reference>
<keyword evidence="3" id="KW-1185">Reference proteome</keyword>
<dbReference type="PANTHER" id="PTHR37298">
    <property type="entry name" value="UPF0111 PROTEIN YKAA"/>
    <property type="match status" value="1"/>
</dbReference>
<dbReference type="Gene3D" id="1.20.58.220">
    <property type="entry name" value="Phosphate transport system protein phou homolog 2, domain 2"/>
    <property type="match status" value="1"/>
</dbReference>
<name>A0A5B8UMJ7_9BACT</name>
<dbReference type="InterPro" id="IPR038078">
    <property type="entry name" value="PhoU-like_sf"/>
</dbReference>
<accession>A0A5B8UMJ7</accession>
<dbReference type="InterPro" id="IPR052912">
    <property type="entry name" value="UPF0111_domain"/>
</dbReference>
<comment type="similarity">
    <text evidence="1">Belongs to the UPF0111 family.</text>
</comment>
<dbReference type="Proteomes" id="UP000321204">
    <property type="component" value="Chromosome"/>
</dbReference>
<dbReference type="OrthoDB" id="9797568at2"/>